<dbReference type="Gene3D" id="1.10.1200.10">
    <property type="entry name" value="ACP-like"/>
    <property type="match status" value="1"/>
</dbReference>
<comment type="caution">
    <text evidence="1">The sequence shown here is derived from an EMBL/GenBank/DDBJ whole genome shotgun (WGS) entry which is preliminary data.</text>
</comment>
<dbReference type="InterPro" id="IPR010862">
    <property type="entry name" value="DUF1493"/>
</dbReference>
<dbReference type="EMBL" id="JBEWSZ010000001">
    <property type="protein sequence ID" value="MET2826389.1"/>
    <property type="molecule type" value="Genomic_DNA"/>
</dbReference>
<name>A0ABV2D8N3_9HYPH</name>
<evidence type="ECO:0000313" key="1">
    <source>
        <dbReference type="EMBL" id="MET2826389.1"/>
    </source>
</evidence>
<dbReference type="InterPro" id="IPR036736">
    <property type="entry name" value="ACP-like_sf"/>
</dbReference>
<protein>
    <submittedName>
        <fullName evidence="1">DUF1493 family protein</fullName>
    </submittedName>
</protein>
<gene>
    <name evidence="1" type="ORF">ABVQ20_05300</name>
</gene>
<sequence>MQADVEGRVFSIVVRISGLSRDLMTTQSRLVQDLKLDGDDAIDVLLEVSKEFSMDVSGFDPSKYFHSEPTILSVLPTILELLHMRAAPMRPRNEMTIGQLIEAARRGRLSP</sequence>
<dbReference type="SUPFAM" id="SSF47336">
    <property type="entry name" value="ACP-like"/>
    <property type="match status" value="1"/>
</dbReference>
<dbReference type="RefSeq" id="WP_354458505.1">
    <property type="nucleotide sequence ID" value="NZ_JBEWSZ010000001.1"/>
</dbReference>
<proteinExistence type="predicted"/>
<evidence type="ECO:0000313" key="2">
    <source>
        <dbReference type="Proteomes" id="UP001548832"/>
    </source>
</evidence>
<organism evidence="1 2">
    <name type="scientific">Mesorhizobium shangrilense</name>
    <dbReference type="NCBI Taxonomy" id="460060"/>
    <lineage>
        <taxon>Bacteria</taxon>
        <taxon>Pseudomonadati</taxon>
        <taxon>Pseudomonadota</taxon>
        <taxon>Alphaproteobacteria</taxon>
        <taxon>Hyphomicrobiales</taxon>
        <taxon>Phyllobacteriaceae</taxon>
        <taxon>Mesorhizobium</taxon>
    </lineage>
</organism>
<dbReference type="Pfam" id="PF07377">
    <property type="entry name" value="DUF1493"/>
    <property type="match status" value="1"/>
</dbReference>
<reference evidence="1 2" key="1">
    <citation type="submission" date="2024-06" db="EMBL/GenBank/DDBJ databases">
        <authorList>
            <person name="Kim D.-U."/>
        </authorList>
    </citation>
    <scope>NUCLEOTIDE SEQUENCE [LARGE SCALE GENOMIC DNA]</scope>
    <source>
        <strain evidence="1 2">KACC15460</strain>
    </source>
</reference>
<accession>A0ABV2D8N3</accession>
<dbReference type="Proteomes" id="UP001548832">
    <property type="component" value="Unassembled WGS sequence"/>
</dbReference>
<keyword evidence="2" id="KW-1185">Reference proteome</keyword>